<feature type="region of interest" description="Disordered" evidence="1">
    <location>
        <begin position="56"/>
        <end position="86"/>
    </location>
</feature>
<accession>B8ICL4</accession>
<keyword evidence="3" id="KW-1185">Reference proteome</keyword>
<proteinExistence type="predicted"/>
<dbReference type="EMBL" id="CP001349">
    <property type="protein sequence ID" value="ACL57425.1"/>
    <property type="molecule type" value="Genomic_DNA"/>
</dbReference>
<dbReference type="OrthoDB" id="8005233at2"/>
<dbReference type="HOGENOM" id="CLU_2494328_0_0_5"/>
<feature type="compositionally biased region" description="Low complexity" evidence="1">
    <location>
        <begin position="61"/>
        <end position="76"/>
    </location>
</feature>
<evidence type="ECO:0000313" key="2">
    <source>
        <dbReference type="EMBL" id="ACL57425.1"/>
    </source>
</evidence>
<name>B8ICL4_METNO</name>
<dbReference type="Proteomes" id="UP000008207">
    <property type="component" value="Chromosome"/>
</dbReference>
<protein>
    <submittedName>
        <fullName evidence="2">Uncharacterized protein</fullName>
    </submittedName>
</protein>
<dbReference type="KEGG" id="mno:Mnod_2455"/>
<dbReference type="AlphaFoldDB" id="B8ICL4"/>
<sequence>MKKLIKPAVPGAVIPDIERGRDLPPEGLVLDWTPHWALLERRGDIVAEDVPNEGVQASGMAASTAAPTGDAATAPTFEGAPLRPRR</sequence>
<evidence type="ECO:0000256" key="1">
    <source>
        <dbReference type="SAM" id="MobiDB-lite"/>
    </source>
</evidence>
<reference evidence="2 3" key="1">
    <citation type="submission" date="2009-01" db="EMBL/GenBank/DDBJ databases">
        <title>Complete sequence of chromosome of Methylobacterium nodulans ORS 2060.</title>
        <authorList>
            <consortium name="US DOE Joint Genome Institute"/>
            <person name="Lucas S."/>
            <person name="Copeland A."/>
            <person name="Lapidus A."/>
            <person name="Glavina del Rio T."/>
            <person name="Dalin E."/>
            <person name="Tice H."/>
            <person name="Bruce D."/>
            <person name="Goodwin L."/>
            <person name="Pitluck S."/>
            <person name="Sims D."/>
            <person name="Brettin T."/>
            <person name="Detter J.C."/>
            <person name="Han C."/>
            <person name="Larimer F."/>
            <person name="Land M."/>
            <person name="Hauser L."/>
            <person name="Kyrpides N."/>
            <person name="Ivanova N."/>
            <person name="Marx C.J."/>
            <person name="Richardson P."/>
        </authorList>
    </citation>
    <scope>NUCLEOTIDE SEQUENCE [LARGE SCALE GENOMIC DNA]</scope>
    <source>
        <strain evidence="3">LMG 21967 / CNCM I-2342 / ORS 2060</strain>
    </source>
</reference>
<evidence type="ECO:0000313" key="3">
    <source>
        <dbReference type="Proteomes" id="UP000008207"/>
    </source>
</evidence>
<dbReference type="STRING" id="460265.Mnod_2455"/>
<dbReference type="RefSeq" id="WP_015929105.1">
    <property type="nucleotide sequence ID" value="NC_011894.1"/>
</dbReference>
<organism evidence="2 3">
    <name type="scientific">Methylobacterium nodulans (strain LMG 21967 / CNCM I-2342 / ORS 2060)</name>
    <dbReference type="NCBI Taxonomy" id="460265"/>
    <lineage>
        <taxon>Bacteria</taxon>
        <taxon>Pseudomonadati</taxon>
        <taxon>Pseudomonadota</taxon>
        <taxon>Alphaproteobacteria</taxon>
        <taxon>Hyphomicrobiales</taxon>
        <taxon>Methylobacteriaceae</taxon>
        <taxon>Methylobacterium</taxon>
    </lineage>
</organism>
<gene>
    <name evidence="2" type="ordered locus">Mnod_2455</name>
</gene>